<name>A0A7S0PNQ2_9CHLO</name>
<dbReference type="EMBL" id="HBEW01003875">
    <property type="protein sequence ID" value="CAD8581273.1"/>
    <property type="molecule type" value="Transcribed_RNA"/>
</dbReference>
<feature type="region of interest" description="Disordered" evidence="1">
    <location>
        <begin position="92"/>
        <end position="119"/>
    </location>
</feature>
<sequence>MAHDAANDGENRMNDETSVSFFVTSPTTVVRGMKRQSDAAFAEEGDGARRIKRRVSARLAPTSDDDGGAVAMASGNEGVKRIAVPKPRAVAPLGKSRVGNVPAPRMTKTKTIPAPRGVGGSGVGVVDAVAVKSKTRSGLKCIPRPLGGTVGGAVDENDAA</sequence>
<reference evidence="2" key="1">
    <citation type="submission" date="2021-01" db="EMBL/GenBank/DDBJ databases">
        <authorList>
            <person name="Corre E."/>
            <person name="Pelletier E."/>
            <person name="Niang G."/>
            <person name="Scheremetjew M."/>
            <person name="Finn R."/>
            <person name="Kale V."/>
            <person name="Holt S."/>
            <person name="Cochrane G."/>
            <person name="Meng A."/>
            <person name="Brown T."/>
            <person name="Cohen L."/>
        </authorList>
    </citation>
    <scope>NUCLEOTIDE SEQUENCE</scope>
    <source>
        <strain evidence="2">Clade-D-RCC2572</strain>
    </source>
</reference>
<proteinExistence type="predicted"/>
<evidence type="ECO:0000256" key="1">
    <source>
        <dbReference type="SAM" id="MobiDB-lite"/>
    </source>
</evidence>
<gene>
    <name evidence="2" type="ORF">OMED0929_LOCUS3251</name>
</gene>
<dbReference type="AlphaFoldDB" id="A0A7S0PNQ2"/>
<protein>
    <submittedName>
        <fullName evidence="2">Uncharacterized protein</fullName>
    </submittedName>
</protein>
<accession>A0A7S0PNQ2</accession>
<evidence type="ECO:0000313" key="2">
    <source>
        <dbReference type="EMBL" id="CAD8581273.1"/>
    </source>
</evidence>
<organism evidence="2">
    <name type="scientific">Ostreococcus mediterraneus</name>
    <dbReference type="NCBI Taxonomy" id="1486918"/>
    <lineage>
        <taxon>Eukaryota</taxon>
        <taxon>Viridiplantae</taxon>
        <taxon>Chlorophyta</taxon>
        <taxon>Mamiellophyceae</taxon>
        <taxon>Mamiellales</taxon>
        <taxon>Bathycoccaceae</taxon>
        <taxon>Ostreococcus</taxon>
    </lineage>
</organism>